<protein>
    <recommendedName>
        <fullName evidence="1">DUF7233 domain-containing protein</fullName>
    </recommendedName>
</protein>
<gene>
    <name evidence="2" type="primary">38</name>
    <name evidence="2" type="ORF">SEA_DAREDEVIL_38</name>
</gene>
<dbReference type="Proteomes" id="UP000257597">
    <property type="component" value="Segment"/>
</dbReference>
<name>A0A345MIP5_9CAUD</name>
<dbReference type="KEGG" id="vg:54998029"/>
<reference evidence="3" key="1">
    <citation type="submission" date="2018-07" db="EMBL/GenBank/DDBJ databases">
        <authorList>
            <person name="Quirk P.G."/>
            <person name="Krulwich T.A."/>
        </authorList>
    </citation>
    <scope>NUCLEOTIDE SEQUENCE [LARGE SCALE GENOMIC DNA]</scope>
</reference>
<sequence>MIVNADIIVECPLGGMVILPRGFTVLLTSPGDTAVVVTVHASYDYDSFDDPSAPAFEFQADTLTVSTSGDISITRDVTCISLPGRITQQKGI</sequence>
<feature type="domain" description="DUF7233" evidence="1">
    <location>
        <begin position="2"/>
        <end position="90"/>
    </location>
</feature>
<accession>A0A345MIP5</accession>
<proteinExistence type="predicted"/>
<evidence type="ECO:0000313" key="3">
    <source>
        <dbReference type="Proteomes" id="UP000257597"/>
    </source>
</evidence>
<dbReference type="InterPro" id="IPR055657">
    <property type="entry name" value="DUF7233"/>
</dbReference>
<evidence type="ECO:0000259" key="1">
    <source>
        <dbReference type="Pfam" id="PF23880"/>
    </source>
</evidence>
<keyword evidence="3" id="KW-1185">Reference proteome</keyword>
<organism evidence="2 3">
    <name type="scientific">Gordonia phage Daredevil</name>
    <dbReference type="NCBI Taxonomy" id="2283286"/>
    <lineage>
        <taxon>Viruses</taxon>
        <taxon>Duplodnaviria</taxon>
        <taxon>Heunggongvirae</taxon>
        <taxon>Uroviricota</taxon>
        <taxon>Caudoviricetes</taxon>
        <taxon>Daredevilvirus</taxon>
        <taxon>Daredevilvirus daredevil</taxon>
    </lineage>
</organism>
<dbReference type="RefSeq" id="YP_009807152.1">
    <property type="nucleotide sequence ID" value="NC_048021.1"/>
</dbReference>
<dbReference type="EMBL" id="MH590603">
    <property type="protein sequence ID" value="AXH70426.1"/>
    <property type="molecule type" value="Genomic_DNA"/>
</dbReference>
<evidence type="ECO:0000313" key="2">
    <source>
        <dbReference type="EMBL" id="AXH70426.1"/>
    </source>
</evidence>
<dbReference type="Pfam" id="PF23880">
    <property type="entry name" value="DUF7233"/>
    <property type="match status" value="1"/>
</dbReference>
<dbReference type="GeneID" id="54998029"/>